<dbReference type="Pfam" id="PF08241">
    <property type="entry name" value="Methyltransf_11"/>
    <property type="match status" value="1"/>
</dbReference>
<comment type="caution">
    <text evidence="3">The sequence shown here is derived from an EMBL/GenBank/DDBJ whole genome shotgun (WGS) entry which is preliminary data.</text>
</comment>
<evidence type="ECO:0000256" key="1">
    <source>
        <dbReference type="ARBA" id="ARBA00022679"/>
    </source>
</evidence>
<dbReference type="Proteomes" id="UP001652564">
    <property type="component" value="Unassembled WGS sequence"/>
</dbReference>
<proteinExistence type="predicted"/>
<feature type="domain" description="Methyltransferase type 11" evidence="2">
    <location>
        <begin position="67"/>
        <end position="164"/>
    </location>
</feature>
<dbReference type="EMBL" id="JAOWKZ010000003">
    <property type="protein sequence ID" value="MCV2873374.1"/>
    <property type="molecule type" value="Genomic_DNA"/>
</dbReference>
<reference evidence="3 4" key="1">
    <citation type="submission" date="2022-10" db="EMBL/GenBank/DDBJ databases">
        <title>Defluviimonas sp. nov., isolated from ocean surface sediments.</title>
        <authorList>
            <person name="He W."/>
            <person name="Wang L."/>
            <person name="Zhang D.-F."/>
        </authorList>
    </citation>
    <scope>NUCLEOTIDE SEQUENCE [LARGE SCALE GENOMIC DNA]</scope>
    <source>
        <strain evidence="3 4">WL0050</strain>
    </source>
</reference>
<dbReference type="InterPro" id="IPR013216">
    <property type="entry name" value="Methyltransf_11"/>
</dbReference>
<dbReference type="GO" id="GO:0032259">
    <property type="term" value="P:methylation"/>
    <property type="evidence" value="ECO:0007669"/>
    <property type="project" value="UniProtKB-KW"/>
</dbReference>
<keyword evidence="1" id="KW-0808">Transferase</keyword>
<dbReference type="InterPro" id="IPR029063">
    <property type="entry name" value="SAM-dependent_MTases_sf"/>
</dbReference>
<evidence type="ECO:0000259" key="2">
    <source>
        <dbReference type="Pfam" id="PF08241"/>
    </source>
</evidence>
<organism evidence="3 4">
    <name type="scientific">Albidovulum litorale</name>
    <dbReference type="NCBI Taxonomy" id="2984134"/>
    <lineage>
        <taxon>Bacteria</taxon>
        <taxon>Pseudomonadati</taxon>
        <taxon>Pseudomonadota</taxon>
        <taxon>Alphaproteobacteria</taxon>
        <taxon>Rhodobacterales</taxon>
        <taxon>Paracoccaceae</taxon>
        <taxon>Albidovulum</taxon>
    </lineage>
</organism>
<protein>
    <submittedName>
        <fullName evidence="3">Class I SAM-dependent methyltransferase</fullName>
    </submittedName>
</protein>
<dbReference type="CDD" id="cd02440">
    <property type="entry name" value="AdoMet_MTases"/>
    <property type="match status" value="1"/>
</dbReference>
<sequence length="272" mass="29369">MTDVTEHYTRGEGLAARIAASLKQDGKDLGAITTADLGPVDEFHIRGRKATLELGEALLLGPKTRVLDLGSGLGGPARTLAETWGCHVTGIDLTPEFCRAADEMSGWVGLSDKVRFVQGDATALPFEDNAFDAALTVHVAMNIAAKDKLYAEAHRVLKPGARFAVYDVMQGEGGDIIYPVPWARDASISFVATPDEVGELLVAAGFTRLERIDSTEESLNWFKDVAARIAQSGARASSSGIIFGDGFEEMVRNQVQNLKERRIRTVSFLCEV</sequence>
<dbReference type="Gene3D" id="3.40.50.150">
    <property type="entry name" value="Vaccinia Virus protein VP39"/>
    <property type="match status" value="1"/>
</dbReference>
<gene>
    <name evidence="3" type="ORF">OEZ71_13830</name>
</gene>
<dbReference type="GO" id="GO:0008168">
    <property type="term" value="F:methyltransferase activity"/>
    <property type="evidence" value="ECO:0007669"/>
    <property type="project" value="UniProtKB-KW"/>
</dbReference>
<dbReference type="PANTHER" id="PTHR44068:SF11">
    <property type="entry name" value="GERANYL DIPHOSPHATE 2-C-METHYLTRANSFERASE"/>
    <property type="match status" value="1"/>
</dbReference>
<name>A0ABT2ZQV2_9RHOB</name>
<keyword evidence="4" id="KW-1185">Reference proteome</keyword>
<evidence type="ECO:0000313" key="3">
    <source>
        <dbReference type="EMBL" id="MCV2873374.1"/>
    </source>
</evidence>
<dbReference type="RefSeq" id="WP_263740582.1">
    <property type="nucleotide sequence ID" value="NZ_JAOWKZ010000003.1"/>
</dbReference>
<evidence type="ECO:0000313" key="4">
    <source>
        <dbReference type="Proteomes" id="UP001652564"/>
    </source>
</evidence>
<dbReference type="SUPFAM" id="SSF53335">
    <property type="entry name" value="S-adenosyl-L-methionine-dependent methyltransferases"/>
    <property type="match status" value="1"/>
</dbReference>
<dbReference type="InterPro" id="IPR050447">
    <property type="entry name" value="Erg6_SMT_methyltransf"/>
</dbReference>
<keyword evidence="3" id="KW-0489">Methyltransferase</keyword>
<accession>A0ABT2ZQV2</accession>
<dbReference type="PANTHER" id="PTHR44068">
    <property type="entry name" value="ZGC:194242"/>
    <property type="match status" value="1"/>
</dbReference>